<protein>
    <submittedName>
        <fullName evidence="1">Uncharacterized protein</fullName>
    </submittedName>
</protein>
<sequence length="78" mass="8687">MLYFTAKINKQGKRNWRADTLISVLQLYVSPAPGLPAVALNRAKGFQSYNPVNTKPVLSLLSLNSTLIIFKRGRSHTT</sequence>
<accession>A0ABR0A949</accession>
<gene>
    <name evidence="1" type="ORF">OUZ56_003570</name>
</gene>
<dbReference type="Proteomes" id="UP001234178">
    <property type="component" value="Unassembled WGS sequence"/>
</dbReference>
<proteinExistence type="predicted"/>
<reference evidence="1 2" key="1">
    <citation type="journal article" date="2023" name="Nucleic Acids Res.">
        <title>The hologenome of Daphnia magna reveals possible DNA methylation and microbiome-mediated evolution of the host genome.</title>
        <authorList>
            <person name="Chaturvedi A."/>
            <person name="Li X."/>
            <person name="Dhandapani V."/>
            <person name="Marshall H."/>
            <person name="Kissane S."/>
            <person name="Cuenca-Cambronero M."/>
            <person name="Asole G."/>
            <person name="Calvet F."/>
            <person name="Ruiz-Romero M."/>
            <person name="Marangio P."/>
            <person name="Guigo R."/>
            <person name="Rago D."/>
            <person name="Mirbahai L."/>
            <person name="Eastwood N."/>
            <person name="Colbourne J.K."/>
            <person name="Zhou J."/>
            <person name="Mallon E."/>
            <person name="Orsini L."/>
        </authorList>
    </citation>
    <scope>NUCLEOTIDE SEQUENCE [LARGE SCALE GENOMIC DNA]</scope>
    <source>
        <strain evidence="1">LRV0_1</strain>
    </source>
</reference>
<comment type="caution">
    <text evidence="1">The sequence shown here is derived from an EMBL/GenBank/DDBJ whole genome shotgun (WGS) entry which is preliminary data.</text>
</comment>
<keyword evidence="2" id="KW-1185">Reference proteome</keyword>
<evidence type="ECO:0000313" key="1">
    <source>
        <dbReference type="EMBL" id="KAK4021660.1"/>
    </source>
</evidence>
<organism evidence="1 2">
    <name type="scientific">Daphnia magna</name>
    <dbReference type="NCBI Taxonomy" id="35525"/>
    <lineage>
        <taxon>Eukaryota</taxon>
        <taxon>Metazoa</taxon>
        <taxon>Ecdysozoa</taxon>
        <taxon>Arthropoda</taxon>
        <taxon>Crustacea</taxon>
        <taxon>Branchiopoda</taxon>
        <taxon>Diplostraca</taxon>
        <taxon>Cladocera</taxon>
        <taxon>Anomopoda</taxon>
        <taxon>Daphniidae</taxon>
        <taxon>Daphnia</taxon>
    </lineage>
</organism>
<name>A0ABR0A949_9CRUS</name>
<dbReference type="EMBL" id="JAOYFB010000036">
    <property type="protein sequence ID" value="KAK4021660.1"/>
    <property type="molecule type" value="Genomic_DNA"/>
</dbReference>
<evidence type="ECO:0000313" key="2">
    <source>
        <dbReference type="Proteomes" id="UP001234178"/>
    </source>
</evidence>